<feature type="transmembrane region" description="Helical" evidence="2">
    <location>
        <begin position="305"/>
        <end position="327"/>
    </location>
</feature>
<feature type="compositionally biased region" description="Low complexity" evidence="1">
    <location>
        <begin position="1"/>
        <end position="15"/>
    </location>
</feature>
<dbReference type="Pfam" id="PF24400">
    <property type="entry name" value="DUF7544"/>
    <property type="match status" value="1"/>
</dbReference>
<protein>
    <recommendedName>
        <fullName evidence="5">Glycerophosphoryl diester phosphodiesterase membrane domain-containing protein</fullName>
    </recommendedName>
</protein>
<sequence length="425" mass="43140">MNNSPGWASPGSGPSDEPGQGTPPESDRPVPEDRDAPPVNWSKEQPPGGQWVTPAGQGPPPPPGGGPAPGPGGWQGGGPGWGWTQPPAVAKPGIIPLRPLGIGEILDGAVSTMRAHWRTVLGISLAVAVVTQAVSTAVTGLWFSDSAGITALENDPDPTVDEALDAVGGTLAGSGVTGVVGILGTIIATAMLTMVVSRAVIGRDVSAGEAWRDSRPQLLRLLGLLLLIPLLVLLVSAVLLAPGLAVVASGAAGAGAALTLVGGIAALVVAVWLWIRFSLAAPALMLERQGVIAAMRRSAKLVRGAWWRIFGIQILTTILIVFVAAVIEIPTSLIAMLVGGESAMDWLAGESAEAGWLFLVVIGIGAVISSTITFPISAGVTALLYMDQRIRREALDLELGRAAGVPGYGAPNASDGRPGDSAPGS</sequence>
<keyword evidence="2" id="KW-1133">Transmembrane helix</keyword>
<feature type="compositionally biased region" description="Pro residues" evidence="1">
    <location>
        <begin position="57"/>
        <end position="70"/>
    </location>
</feature>
<dbReference type="RefSeq" id="WP_098752177.1">
    <property type="nucleotide sequence ID" value="NZ_WHPN01000286.1"/>
</dbReference>
<feature type="transmembrane region" description="Helical" evidence="2">
    <location>
        <begin position="356"/>
        <end position="385"/>
    </location>
</feature>
<evidence type="ECO:0000313" key="4">
    <source>
        <dbReference type="Proteomes" id="UP000621266"/>
    </source>
</evidence>
<evidence type="ECO:0000256" key="2">
    <source>
        <dbReference type="SAM" id="Phobius"/>
    </source>
</evidence>
<feature type="compositionally biased region" description="Gly residues" evidence="1">
    <location>
        <begin position="71"/>
        <end position="81"/>
    </location>
</feature>
<keyword evidence="2" id="KW-0812">Transmembrane</keyword>
<dbReference type="PANTHER" id="PTHR33133">
    <property type="entry name" value="OS08G0107100 PROTEIN-RELATED"/>
    <property type="match status" value="1"/>
</dbReference>
<gene>
    <name evidence="3" type="ORF">GCU69_15785</name>
</gene>
<feature type="transmembrane region" description="Helical" evidence="2">
    <location>
        <begin position="120"/>
        <end position="143"/>
    </location>
</feature>
<dbReference type="InterPro" id="IPR055966">
    <property type="entry name" value="DUF7544"/>
</dbReference>
<evidence type="ECO:0000313" key="3">
    <source>
        <dbReference type="EMBL" id="KAF4408149.1"/>
    </source>
</evidence>
<feature type="transmembrane region" description="Helical" evidence="2">
    <location>
        <begin position="221"/>
        <end position="245"/>
    </location>
</feature>
<dbReference type="Proteomes" id="UP000621266">
    <property type="component" value="Unassembled WGS sequence"/>
</dbReference>
<evidence type="ECO:0000256" key="1">
    <source>
        <dbReference type="SAM" id="MobiDB-lite"/>
    </source>
</evidence>
<reference evidence="3 4" key="1">
    <citation type="submission" date="2019-10" db="EMBL/GenBank/DDBJ databases">
        <title>Streptomyces tenebrisbrunneis sp.nov., an endogenous actinomycete isolated from of Lycium ruthenicum.</title>
        <authorList>
            <person name="Ma L."/>
        </authorList>
    </citation>
    <scope>NUCLEOTIDE SEQUENCE [LARGE SCALE GENOMIC DNA]</scope>
    <source>
        <strain evidence="3 4">TRM 66187</strain>
    </source>
</reference>
<feature type="transmembrane region" description="Helical" evidence="2">
    <location>
        <begin position="251"/>
        <end position="275"/>
    </location>
</feature>
<keyword evidence="4" id="KW-1185">Reference proteome</keyword>
<feature type="compositionally biased region" description="Basic and acidic residues" evidence="1">
    <location>
        <begin position="25"/>
        <end position="36"/>
    </location>
</feature>
<feature type="transmembrane region" description="Helical" evidence="2">
    <location>
        <begin position="179"/>
        <end position="201"/>
    </location>
</feature>
<dbReference type="EMBL" id="WHPN01000286">
    <property type="protein sequence ID" value="KAF4408149.1"/>
    <property type="molecule type" value="Genomic_DNA"/>
</dbReference>
<name>A0ABQ7FIF0_9ACTN</name>
<organism evidence="3 4">
    <name type="scientific">Streptomyces lycii</name>
    <dbReference type="NCBI Taxonomy" id="2654337"/>
    <lineage>
        <taxon>Bacteria</taxon>
        <taxon>Bacillati</taxon>
        <taxon>Actinomycetota</taxon>
        <taxon>Actinomycetes</taxon>
        <taxon>Kitasatosporales</taxon>
        <taxon>Streptomycetaceae</taxon>
        <taxon>Streptomyces</taxon>
    </lineage>
</organism>
<keyword evidence="2" id="KW-0472">Membrane</keyword>
<evidence type="ECO:0008006" key="5">
    <source>
        <dbReference type="Google" id="ProtNLM"/>
    </source>
</evidence>
<dbReference type="PANTHER" id="PTHR33133:SF1">
    <property type="entry name" value="EXPRESSED PROTEIN-RELATED"/>
    <property type="match status" value="1"/>
</dbReference>
<feature type="region of interest" description="Disordered" evidence="1">
    <location>
        <begin position="1"/>
        <end position="87"/>
    </location>
</feature>
<proteinExistence type="predicted"/>
<accession>A0ABQ7FIF0</accession>
<comment type="caution">
    <text evidence="3">The sequence shown here is derived from an EMBL/GenBank/DDBJ whole genome shotgun (WGS) entry which is preliminary data.</text>
</comment>